<dbReference type="Proteomes" id="UP000012073">
    <property type="component" value="Unassembled WGS sequence"/>
</dbReference>
<evidence type="ECO:0000313" key="2">
    <source>
        <dbReference type="EMBL" id="CDF35016.1"/>
    </source>
</evidence>
<organism evidence="2 3">
    <name type="scientific">Chondrus crispus</name>
    <name type="common">Carrageen Irish moss</name>
    <name type="synonym">Polymorpha crispa</name>
    <dbReference type="NCBI Taxonomy" id="2769"/>
    <lineage>
        <taxon>Eukaryota</taxon>
        <taxon>Rhodophyta</taxon>
        <taxon>Florideophyceae</taxon>
        <taxon>Rhodymeniophycidae</taxon>
        <taxon>Gigartinales</taxon>
        <taxon>Gigartinaceae</taxon>
        <taxon>Chondrus</taxon>
    </lineage>
</organism>
<evidence type="ECO:0000256" key="1">
    <source>
        <dbReference type="SAM" id="MobiDB-lite"/>
    </source>
</evidence>
<dbReference type="AlphaFoldDB" id="R7QC88"/>
<dbReference type="EMBL" id="HG001713">
    <property type="protein sequence ID" value="CDF35016.1"/>
    <property type="molecule type" value="Genomic_DNA"/>
</dbReference>
<protein>
    <submittedName>
        <fullName evidence="2">Uncharacterized protein</fullName>
    </submittedName>
</protein>
<evidence type="ECO:0000313" key="3">
    <source>
        <dbReference type="Proteomes" id="UP000012073"/>
    </source>
</evidence>
<accession>R7QC88</accession>
<feature type="region of interest" description="Disordered" evidence="1">
    <location>
        <begin position="78"/>
        <end position="120"/>
    </location>
</feature>
<dbReference type="GeneID" id="17322546"/>
<dbReference type="KEGG" id="ccp:CHC_T00003342001"/>
<dbReference type="RefSeq" id="XP_005714835.1">
    <property type="nucleotide sequence ID" value="XM_005714778.1"/>
</dbReference>
<reference evidence="3" key="1">
    <citation type="journal article" date="2013" name="Proc. Natl. Acad. Sci. U.S.A.">
        <title>Genome structure and metabolic features in the red seaweed Chondrus crispus shed light on evolution of the Archaeplastida.</title>
        <authorList>
            <person name="Collen J."/>
            <person name="Porcel B."/>
            <person name="Carre W."/>
            <person name="Ball S.G."/>
            <person name="Chaparro C."/>
            <person name="Tonon T."/>
            <person name="Barbeyron T."/>
            <person name="Michel G."/>
            <person name="Noel B."/>
            <person name="Valentin K."/>
            <person name="Elias M."/>
            <person name="Artiguenave F."/>
            <person name="Arun A."/>
            <person name="Aury J.M."/>
            <person name="Barbosa-Neto J.F."/>
            <person name="Bothwell J.H."/>
            <person name="Bouget F.Y."/>
            <person name="Brillet L."/>
            <person name="Cabello-Hurtado F."/>
            <person name="Capella-Gutierrez S."/>
            <person name="Charrier B."/>
            <person name="Cladiere L."/>
            <person name="Cock J.M."/>
            <person name="Coelho S.M."/>
            <person name="Colleoni C."/>
            <person name="Czjzek M."/>
            <person name="Da Silva C."/>
            <person name="Delage L."/>
            <person name="Denoeud F."/>
            <person name="Deschamps P."/>
            <person name="Dittami S.M."/>
            <person name="Gabaldon T."/>
            <person name="Gachon C.M."/>
            <person name="Groisillier A."/>
            <person name="Herve C."/>
            <person name="Jabbari K."/>
            <person name="Katinka M."/>
            <person name="Kloareg B."/>
            <person name="Kowalczyk N."/>
            <person name="Labadie K."/>
            <person name="Leblanc C."/>
            <person name="Lopez P.J."/>
            <person name="McLachlan D.H."/>
            <person name="Meslet-Cladiere L."/>
            <person name="Moustafa A."/>
            <person name="Nehr Z."/>
            <person name="Nyvall Collen P."/>
            <person name="Panaud O."/>
            <person name="Partensky F."/>
            <person name="Poulain J."/>
            <person name="Rensing S.A."/>
            <person name="Rousvoal S."/>
            <person name="Samson G."/>
            <person name="Symeonidi A."/>
            <person name="Weissenbach J."/>
            <person name="Zambounis A."/>
            <person name="Wincker P."/>
            <person name="Boyen C."/>
        </authorList>
    </citation>
    <scope>NUCLEOTIDE SEQUENCE [LARGE SCALE GENOMIC DNA]</scope>
    <source>
        <strain evidence="3">cv. Stackhouse</strain>
    </source>
</reference>
<gene>
    <name evidence="2" type="ORF">CHC_T00003342001</name>
</gene>
<sequence length="205" mass="22555">MTLAKAAVTVAAIETSGQPMHVQPDLSAANRGRKRKRTINGITQLDVKGDQLLPDSDTPIPDVPLLEDSDEVADVADVMESDGSPPNSFVKRRKKPNLADPKRSGKSNAKNPSPKDSSSSVAVLKTFLAHIENDEKQRKDMLEVMRSDLHLKQAHLDIEKKNTHDKTTLAKAAELRKLAEVYAGIDDKRIAKELLEESYDLIAKV</sequence>
<feature type="compositionally biased region" description="Polar residues" evidence="1">
    <location>
        <begin position="106"/>
        <end position="120"/>
    </location>
</feature>
<dbReference type="Gramene" id="CDF35016">
    <property type="protein sequence ID" value="CDF35016"/>
    <property type="gene ID" value="CHC_T00003342001"/>
</dbReference>
<name>R7QC88_CHOCR</name>
<proteinExistence type="predicted"/>
<keyword evidence="3" id="KW-1185">Reference proteome</keyword>
<feature type="region of interest" description="Disordered" evidence="1">
    <location>
        <begin position="16"/>
        <end position="43"/>
    </location>
</feature>